<dbReference type="Gene3D" id="1.10.10.60">
    <property type="entry name" value="Homeodomain-like"/>
    <property type="match status" value="1"/>
</dbReference>
<evidence type="ECO:0000313" key="6">
    <source>
        <dbReference type="Proteomes" id="UP000429607"/>
    </source>
</evidence>
<evidence type="ECO:0000256" key="1">
    <source>
        <dbReference type="ARBA" id="ARBA00023125"/>
    </source>
</evidence>
<dbReference type="GO" id="GO:0003677">
    <property type="term" value="F:DNA binding"/>
    <property type="evidence" value="ECO:0007669"/>
    <property type="project" value="UniProtKB-KW"/>
</dbReference>
<gene>
    <name evidence="5" type="ORF">PR001_g22992</name>
    <name evidence="4" type="ORF">PR002_g23252</name>
</gene>
<evidence type="ECO:0000259" key="3">
    <source>
        <dbReference type="PROSITE" id="PS51253"/>
    </source>
</evidence>
<dbReference type="Pfam" id="PF03221">
    <property type="entry name" value="HTH_Tnp_Tc5"/>
    <property type="match status" value="1"/>
</dbReference>
<dbReference type="OrthoDB" id="107779at2759"/>
<dbReference type="SUPFAM" id="SSF46689">
    <property type="entry name" value="Homeodomain-like"/>
    <property type="match status" value="1"/>
</dbReference>
<evidence type="ECO:0000313" key="4">
    <source>
        <dbReference type="EMBL" id="KAE8983451.1"/>
    </source>
</evidence>
<dbReference type="SMART" id="SM00674">
    <property type="entry name" value="CENPB"/>
    <property type="match status" value="1"/>
</dbReference>
<dbReference type="AlphaFoldDB" id="A0A6A3IN05"/>
<feature type="domain" description="HTH CENPB-type" evidence="3">
    <location>
        <begin position="70"/>
        <end position="147"/>
    </location>
</feature>
<dbReference type="PROSITE" id="PS51253">
    <property type="entry name" value="HTH_CENPB"/>
    <property type="match status" value="1"/>
</dbReference>
<feature type="region of interest" description="Disordered" evidence="2">
    <location>
        <begin position="156"/>
        <end position="187"/>
    </location>
</feature>
<dbReference type="InterPro" id="IPR006600">
    <property type="entry name" value="HTH_CenpB_DNA-bd_dom"/>
</dbReference>
<dbReference type="Proteomes" id="UP000429607">
    <property type="component" value="Unassembled WGS sequence"/>
</dbReference>
<name>A0A6A3IN05_9STRA</name>
<comment type="caution">
    <text evidence="4">The sequence shown here is derived from an EMBL/GenBank/DDBJ whole genome shotgun (WGS) entry which is preliminary data.</text>
</comment>
<keyword evidence="1" id="KW-0238">DNA-binding</keyword>
<dbReference type="Proteomes" id="UP000435112">
    <property type="component" value="Unassembled WGS sequence"/>
</dbReference>
<reference evidence="6 7" key="1">
    <citation type="submission" date="2018-09" db="EMBL/GenBank/DDBJ databases">
        <title>Genomic investigation of the strawberry pathogen Phytophthora fragariae indicates pathogenicity is determined by transcriptional variation in three key races.</title>
        <authorList>
            <person name="Adams T.M."/>
            <person name="Armitage A.D."/>
            <person name="Sobczyk M.K."/>
            <person name="Bates H.J."/>
            <person name="Dunwell J.M."/>
            <person name="Nellist C.F."/>
            <person name="Harrison R.J."/>
        </authorList>
    </citation>
    <scope>NUCLEOTIDE SEQUENCE [LARGE SCALE GENOMIC DNA]</scope>
    <source>
        <strain evidence="5 6">SCRP249</strain>
        <strain evidence="4 7">SCRP324</strain>
    </source>
</reference>
<accession>A0A6A3IN05</accession>
<sequence>MSSKQQQPKQRTFLTNAQKLQLKQFWSEHPDLQLLAVVDWVRERFGVSVGRATLYRIYHAPVEAFTGNAQQKKGRRVKFPELERDILAFYEENRRANESSGAALSDDALLRVAAEVRARHGISETELKLSNGWLHRFKERHALSVALQAAGEETASAQAVTDNADATQTVSESGDSGKPKRKPRATRRRINGSVTNARVDNVDINGVFDCTETEVAAEADGGRAVEASAAIQETLVASSDVTVTPLGASLRPVTDSAPAVIRPLTYLSAISVDTVMSVGFVRWKLNSGMAHTKHFSVDNDGVAVLTNAMIQLNVELQHSALSTDRPPVIFKVWAGVELLSQCESSVRSEGDQALSVLQLECTLPAQTVIRVEYHGSGVVHGGSRLVLRLLNE</sequence>
<evidence type="ECO:0000313" key="5">
    <source>
        <dbReference type="EMBL" id="KAE8985090.1"/>
    </source>
</evidence>
<feature type="compositionally biased region" description="Polar residues" evidence="2">
    <location>
        <begin position="156"/>
        <end position="174"/>
    </location>
</feature>
<dbReference type="InterPro" id="IPR009057">
    <property type="entry name" value="Homeodomain-like_sf"/>
</dbReference>
<proteinExistence type="predicted"/>
<evidence type="ECO:0000256" key="2">
    <source>
        <dbReference type="SAM" id="MobiDB-lite"/>
    </source>
</evidence>
<evidence type="ECO:0000313" key="7">
    <source>
        <dbReference type="Proteomes" id="UP000435112"/>
    </source>
</evidence>
<organism evidence="4 7">
    <name type="scientific">Phytophthora rubi</name>
    <dbReference type="NCBI Taxonomy" id="129364"/>
    <lineage>
        <taxon>Eukaryota</taxon>
        <taxon>Sar</taxon>
        <taxon>Stramenopiles</taxon>
        <taxon>Oomycota</taxon>
        <taxon>Peronosporomycetes</taxon>
        <taxon>Peronosporales</taxon>
        <taxon>Peronosporaceae</taxon>
        <taxon>Phytophthora</taxon>
    </lineage>
</organism>
<dbReference type="EMBL" id="QXFU01002627">
    <property type="protein sequence ID" value="KAE8983451.1"/>
    <property type="molecule type" value="Genomic_DNA"/>
</dbReference>
<dbReference type="EMBL" id="QXFV01002644">
    <property type="protein sequence ID" value="KAE8985090.1"/>
    <property type="molecule type" value="Genomic_DNA"/>
</dbReference>
<protein>
    <recommendedName>
        <fullName evidence="3">HTH CENPB-type domain-containing protein</fullName>
    </recommendedName>
</protein>